<gene>
    <name evidence="2" type="ORF">NKR23_g1197</name>
</gene>
<reference evidence="2" key="1">
    <citation type="submission" date="2022-07" db="EMBL/GenBank/DDBJ databases">
        <title>Fungi with potential for degradation of polypropylene.</title>
        <authorList>
            <person name="Gostincar C."/>
        </authorList>
    </citation>
    <scope>NUCLEOTIDE SEQUENCE</scope>
    <source>
        <strain evidence="2">EXF-13308</strain>
    </source>
</reference>
<dbReference type="PANTHER" id="PTHR34987">
    <property type="entry name" value="C, PUTATIVE (AFU_ORTHOLOGUE AFUA_3G02880)-RELATED"/>
    <property type="match status" value="1"/>
</dbReference>
<accession>A0AA38RSP7</accession>
<proteinExistence type="predicted"/>
<dbReference type="InterPro" id="IPR008979">
    <property type="entry name" value="Galactose-bd-like_sf"/>
</dbReference>
<evidence type="ECO:0000313" key="3">
    <source>
        <dbReference type="Proteomes" id="UP001174694"/>
    </source>
</evidence>
<dbReference type="GO" id="GO:0005975">
    <property type="term" value="P:carbohydrate metabolic process"/>
    <property type="evidence" value="ECO:0007669"/>
    <property type="project" value="InterPro"/>
</dbReference>
<dbReference type="PANTHER" id="PTHR34987:SF2">
    <property type="entry name" value="B, PUTATIVE (AFU_ORTHOLOGUE AFUA_7G05040)-RELATED"/>
    <property type="match status" value="1"/>
</dbReference>
<keyword evidence="2" id="KW-0378">Hydrolase</keyword>
<sequence>MVSAVEQKTLNELQANWIWIPGWVDSSERNTAGRIVRFTRRLTLPSSPDRALLHFSADTRYKLYVNGVRVAVGPARSSPWIWYYDTLDIAPYLRTGDNEVTFVVVRYFVAVRAAMPFARTPFPGLTVVGAVETGKTVVDLSSRKDWQAQVDGSILFPMGLADDVFLHISERITPTASSPPVKPMVYNLKTLNGELPPWRLQPRAIPMPEESPVAVNIVRACQSVTSSDDWTAYLSGQKPLTLTGGSSHTLELQAEVHSTAFLRWTFKAAKQSLIQLKITYSEGYELEPRNYPFFRTKADRLDAENGYLIGPYDEVTLDLPANQILTYEPFWFRTFRIMRLEFTVGAEPVELLSFEATQVNYPLAVKAAWKQPGDKDSAQIWDVSIRTMRNCMFDGYSDCPFYEQLQYSGDSRSVGLFHYLLSGDDRLMRQAITNFAASVTAEGLTQSRFPSHVPQVIAGFSLYWVLQVCDHHLFFGDTPYVRSFLPRIDGVFDFFDRHVDALGLVSGLPEDVWQYVDWVTTWGATDEHPDKGVPTSGRKSNRHTYFSMLYAYVLGQAARLARDVGRSGYAGEYEARAATLVRAVQAHCFDGRFFTDSTTDVAGADAYSQHCQVFGVLSGACPPEDRARLLTESLADPRFSKCSYVMRFYALRACALAGDEVYESTWGSVWDPWRKMLRDNLSTWEEDDVRQRSDCHAWGSVPVYEYCTELAGVRPVAPGASKVLFKPRLGLSEEVEARVCLGRDNVASVKWKAIADRERQVELRLERAVELTTLLPGGKEEEHGVVDHVSLVWRAP</sequence>
<dbReference type="InterPro" id="IPR035396">
    <property type="entry name" value="Bac_rhamnosid6H"/>
</dbReference>
<dbReference type="Gene3D" id="2.60.420.10">
    <property type="entry name" value="Maltose phosphorylase, domain 3"/>
    <property type="match status" value="1"/>
</dbReference>
<protein>
    <submittedName>
        <fullName evidence="2">Glycoside hydrolase family 78 protein</fullName>
    </submittedName>
</protein>
<comment type="caution">
    <text evidence="2">The sequence shown here is derived from an EMBL/GenBank/DDBJ whole genome shotgun (WGS) entry which is preliminary data.</text>
</comment>
<name>A0AA38RSP7_9PEZI</name>
<dbReference type="InterPro" id="IPR008928">
    <property type="entry name" value="6-hairpin_glycosidase_sf"/>
</dbReference>
<organism evidence="2 3">
    <name type="scientific">Pleurostoma richardsiae</name>
    <dbReference type="NCBI Taxonomy" id="41990"/>
    <lineage>
        <taxon>Eukaryota</taxon>
        <taxon>Fungi</taxon>
        <taxon>Dikarya</taxon>
        <taxon>Ascomycota</taxon>
        <taxon>Pezizomycotina</taxon>
        <taxon>Sordariomycetes</taxon>
        <taxon>Sordariomycetidae</taxon>
        <taxon>Calosphaeriales</taxon>
        <taxon>Pleurostomataceae</taxon>
        <taxon>Pleurostoma</taxon>
    </lineage>
</organism>
<keyword evidence="3" id="KW-1185">Reference proteome</keyword>
<dbReference type="AlphaFoldDB" id="A0AA38RSP7"/>
<feature type="domain" description="Alpha-L-rhamnosidase six-hairpin glycosidase" evidence="1">
    <location>
        <begin position="374"/>
        <end position="593"/>
    </location>
</feature>
<evidence type="ECO:0000259" key="1">
    <source>
        <dbReference type="Pfam" id="PF17389"/>
    </source>
</evidence>
<dbReference type="Pfam" id="PF17389">
    <property type="entry name" value="Bac_rhamnosid6H"/>
    <property type="match status" value="1"/>
</dbReference>
<dbReference type="GO" id="GO:0016787">
    <property type="term" value="F:hydrolase activity"/>
    <property type="evidence" value="ECO:0007669"/>
    <property type="project" value="UniProtKB-KW"/>
</dbReference>
<dbReference type="SUPFAM" id="SSF48208">
    <property type="entry name" value="Six-hairpin glycosidases"/>
    <property type="match status" value="1"/>
</dbReference>
<dbReference type="Gene3D" id="1.50.10.10">
    <property type="match status" value="1"/>
</dbReference>
<dbReference type="Proteomes" id="UP001174694">
    <property type="component" value="Unassembled WGS sequence"/>
</dbReference>
<dbReference type="EMBL" id="JANBVO010000002">
    <property type="protein sequence ID" value="KAJ9156604.1"/>
    <property type="molecule type" value="Genomic_DNA"/>
</dbReference>
<evidence type="ECO:0000313" key="2">
    <source>
        <dbReference type="EMBL" id="KAJ9156604.1"/>
    </source>
</evidence>
<dbReference type="Gene3D" id="2.60.120.260">
    <property type="entry name" value="Galactose-binding domain-like"/>
    <property type="match status" value="1"/>
</dbReference>
<dbReference type="InterPro" id="IPR012341">
    <property type="entry name" value="6hp_glycosidase-like_sf"/>
</dbReference>
<dbReference type="SUPFAM" id="SSF49785">
    <property type="entry name" value="Galactose-binding domain-like"/>
    <property type="match status" value="1"/>
</dbReference>